<comment type="subcellular location">
    <subcellularLocation>
        <location evidence="8">Cell membrane</location>
        <topology evidence="8">Multi-pass membrane protein</topology>
    </subcellularLocation>
</comment>
<evidence type="ECO:0000256" key="5">
    <source>
        <dbReference type="ARBA" id="ARBA00023065"/>
    </source>
</evidence>
<dbReference type="Pfam" id="PF02659">
    <property type="entry name" value="Mntp"/>
    <property type="match status" value="1"/>
</dbReference>
<keyword evidence="1 8" id="KW-0813">Transport</keyword>
<accession>A0A523UQM7</accession>
<feature type="transmembrane region" description="Helical" evidence="8">
    <location>
        <begin position="64"/>
        <end position="86"/>
    </location>
</feature>
<feature type="transmembrane region" description="Helical" evidence="8">
    <location>
        <begin position="106"/>
        <end position="125"/>
    </location>
</feature>
<evidence type="ECO:0000313" key="10">
    <source>
        <dbReference type="Proteomes" id="UP000315525"/>
    </source>
</evidence>
<organism evidence="9 10">
    <name type="scientific">candidate division TA06 bacterium</name>
    <dbReference type="NCBI Taxonomy" id="2250710"/>
    <lineage>
        <taxon>Bacteria</taxon>
        <taxon>Bacteria division TA06</taxon>
    </lineage>
</organism>
<feature type="transmembrane region" description="Helical" evidence="8">
    <location>
        <begin position="164"/>
        <end position="181"/>
    </location>
</feature>
<comment type="caution">
    <text evidence="9">The sequence shown here is derived from an EMBL/GenBank/DDBJ whole genome shotgun (WGS) entry which is preliminary data.</text>
</comment>
<evidence type="ECO:0000313" key="9">
    <source>
        <dbReference type="EMBL" id="TET44838.1"/>
    </source>
</evidence>
<dbReference type="InterPro" id="IPR022929">
    <property type="entry name" value="Put_MntP"/>
</dbReference>
<feature type="transmembrane region" description="Helical" evidence="8">
    <location>
        <begin position="39"/>
        <end position="58"/>
    </location>
</feature>
<dbReference type="GO" id="GO:0005384">
    <property type="term" value="F:manganese ion transmembrane transporter activity"/>
    <property type="evidence" value="ECO:0007669"/>
    <property type="project" value="UniProtKB-UniRule"/>
</dbReference>
<keyword evidence="2 8" id="KW-1003">Cell membrane</keyword>
<keyword evidence="3 8" id="KW-0812">Transmembrane</keyword>
<comment type="similarity">
    <text evidence="8">Belongs to the MntP (TC 9.B.29) family.</text>
</comment>
<evidence type="ECO:0000256" key="1">
    <source>
        <dbReference type="ARBA" id="ARBA00022448"/>
    </source>
</evidence>
<dbReference type="InterPro" id="IPR003810">
    <property type="entry name" value="Mntp/YtaF"/>
</dbReference>
<keyword evidence="4 8" id="KW-1133">Transmembrane helix</keyword>
<dbReference type="PANTHER" id="PTHR35529:SF1">
    <property type="entry name" value="MANGANESE EFFLUX PUMP MNTP-RELATED"/>
    <property type="match status" value="1"/>
</dbReference>
<dbReference type="Proteomes" id="UP000315525">
    <property type="component" value="Unassembled WGS sequence"/>
</dbReference>
<comment type="function">
    <text evidence="8">Probably functions as a manganese efflux pump.</text>
</comment>
<evidence type="ECO:0000256" key="7">
    <source>
        <dbReference type="ARBA" id="ARBA00023211"/>
    </source>
</evidence>
<reference evidence="9 10" key="1">
    <citation type="submission" date="2019-03" db="EMBL/GenBank/DDBJ databases">
        <title>Metabolic potential of uncultured bacteria and archaea associated with petroleum seepage in deep-sea sediments.</title>
        <authorList>
            <person name="Dong X."/>
            <person name="Hubert C."/>
        </authorList>
    </citation>
    <scope>NUCLEOTIDE SEQUENCE [LARGE SCALE GENOMIC DNA]</scope>
    <source>
        <strain evidence="9">E44_bin18</strain>
    </source>
</reference>
<evidence type="ECO:0000256" key="8">
    <source>
        <dbReference type="HAMAP-Rule" id="MF_01521"/>
    </source>
</evidence>
<gene>
    <name evidence="8" type="primary">mntP</name>
    <name evidence="9" type="ORF">E3J62_09285</name>
</gene>
<dbReference type="PANTHER" id="PTHR35529">
    <property type="entry name" value="MANGANESE EFFLUX PUMP MNTP-RELATED"/>
    <property type="match status" value="1"/>
</dbReference>
<evidence type="ECO:0000256" key="6">
    <source>
        <dbReference type="ARBA" id="ARBA00023136"/>
    </source>
</evidence>
<feature type="transmembrane region" description="Helical" evidence="8">
    <location>
        <begin position="131"/>
        <end position="152"/>
    </location>
</feature>
<sequence>MDLVSIIFIAFGLAMDAFAVAVASGAAIRELRVKHAFRIALSFGVFQAIMPVVGWLSGLTVRGFIAGIDHWIAFSLLSLIGVKMIYESTKMKPDDSKNEYLSIRVLLMLSVATSIDALAVGFGFALLDVSIVAPVLIIGMVTFLLSFTGAYLGRRLGHIFENKIEIVGGLILIGIGIKILIEHLT</sequence>
<feature type="transmembrane region" description="Helical" evidence="8">
    <location>
        <begin position="6"/>
        <end position="27"/>
    </location>
</feature>
<dbReference type="GO" id="GO:0005886">
    <property type="term" value="C:plasma membrane"/>
    <property type="evidence" value="ECO:0007669"/>
    <property type="project" value="UniProtKB-SubCell"/>
</dbReference>
<dbReference type="EMBL" id="SOJN01000108">
    <property type="protein sequence ID" value="TET44838.1"/>
    <property type="molecule type" value="Genomic_DNA"/>
</dbReference>
<evidence type="ECO:0000256" key="2">
    <source>
        <dbReference type="ARBA" id="ARBA00022475"/>
    </source>
</evidence>
<keyword evidence="7 8" id="KW-0464">Manganese</keyword>
<evidence type="ECO:0000256" key="4">
    <source>
        <dbReference type="ARBA" id="ARBA00022989"/>
    </source>
</evidence>
<evidence type="ECO:0000256" key="3">
    <source>
        <dbReference type="ARBA" id="ARBA00022692"/>
    </source>
</evidence>
<dbReference type="HAMAP" id="MF_01521">
    <property type="entry name" value="MntP_pump"/>
    <property type="match status" value="1"/>
</dbReference>
<keyword evidence="6 8" id="KW-0472">Membrane</keyword>
<protein>
    <recommendedName>
        <fullName evidence="8">Putative manganese efflux pump MntP</fullName>
    </recommendedName>
</protein>
<keyword evidence="5 8" id="KW-0406">Ion transport</keyword>
<proteinExistence type="inferred from homology"/>
<dbReference type="AlphaFoldDB" id="A0A523UQM7"/>
<name>A0A523UQM7_UNCT6</name>